<keyword evidence="4" id="KW-1133">Transmembrane helix</keyword>
<keyword evidence="7" id="KW-1185">Reference proteome</keyword>
<dbReference type="InterPro" id="IPR023299">
    <property type="entry name" value="ATPase_P-typ_cyto_dom_N"/>
</dbReference>
<evidence type="ECO:0000313" key="6">
    <source>
        <dbReference type="EMBL" id="MFD1050732.1"/>
    </source>
</evidence>
<comment type="subcellular location">
    <subcellularLocation>
        <location evidence="1">Membrane</location>
    </subcellularLocation>
</comment>
<dbReference type="InterPro" id="IPR018303">
    <property type="entry name" value="ATPase_P-typ_P_site"/>
</dbReference>
<comment type="similarity">
    <text evidence="2">Belongs to the cation transport ATPase (P-type) (TC 3.A.3) family. Type IB subfamily.</text>
</comment>
<organism evidence="6 7">
    <name type="scientific">Kibdelosporangium lantanae</name>
    <dbReference type="NCBI Taxonomy" id="1497396"/>
    <lineage>
        <taxon>Bacteria</taxon>
        <taxon>Bacillati</taxon>
        <taxon>Actinomycetota</taxon>
        <taxon>Actinomycetes</taxon>
        <taxon>Pseudonocardiales</taxon>
        <taxon>Pseudonocardiaceae</taxon>
        <taxon>Kibdelosporangium</taxon>
    </lineage>
</organism>
<dbReference type="SUPFAM" id="SSF81660">
    <property type="entry name" value="Metal cation-transporting ATPase, ATP-binding domain N"/>
    <property type="match status" value="1"/>
</dbReference>
<feature type="non-terminal residue" evidence="6">
    <location>
        <position position="1"/>
    </location>
</feature>
<evidence type="ECO:0000256" key="4">
    <source>
        <dbReference type="ARBA" id="ARBA00022989"/>
    </source>
</evidence>
<sequence length="162" mass="16452">VALAVAAVAWIVTGDAVRAVAVLVTATPCPLLLAVPIAVTAGMSRVSRLGVVVKHGGALEALGRARTAVLDKTGTVTMGEPRITDVLTAPGHTVDDVVSLAAAVEQLSPHVLAGAVLRFAGSDCAPADRVAEQWGGRDSGRVARRHGRTSRAGVADLTILAR</sequence>
<dbReference type="Gene3D" id="1.20.1110.10">
    <property type="entry name" value="Calcium-transporting ATPase, transmembrane domain"/>
    <property type="match status" value="1"/>
</dbReference>
<keyword evidence="5" id="KW-0472">Membrane</keyword>
<name>A0ABW3MJ72_9PSEU</name>
<gene>
    <name evidence="6" type="ORF">ACFQ1S_36995</name>
</gene>
<evidence type="ECO:0000313" key="7">
    <source>
        <dbReference type="Proteomes" id="UP001597045"/>
    </source>
</evidence>
<evidence type="ECO:0000256" key="2">
    <source>
        <dbReference type="ARBA" id="ARBA00006024"/>
    </source>
</evidence>
<dbReference type="PANTHER" id="PTHR48085:SF5">
    <property type="entry name" value="CADMIUM_ZINC-TRANSPORTING ATPASE HMA4-RELATED"/>
    <property type="match status" value="1"/>
</dbReference>
<evidence type="ECO:0000256" key="5">
    <source>
        <dbReference type="ARBA" id="ARBA00023136"/>
    </source>
</evidence>
<accession>A0ABW3MJ72</accession>
<keyword evidence="3" id="KW-0812">Transmembrane</keyword>
<reference evidence="7" key="1">
    <citation type="journal article" date="2019" name="Int. J. Syst. Evol. Microbiol.">
        <title>The Global Catalogue of Microorganisms (GCM) 10K type strain sequencing project: providing services to taxonomists for standard genome sequencing and annotation.</title>
        <authorList>
            <consortium name="The Broad Institute Genomics Platform"/>
            <consortium name="The Broad Institute Genome Sequencing Center for Infectious Disease"/>
            <person name="Wu L."/>
            <person name="Ma J."/>
        </authorList>
    </citation>
    <scope>NUCLEOTIDE SEQUENCE [LARGE SCALE GENOMIC DNA]</scope>
    <source>
        <strain evidence="7">JCM 31486</strain>
    </source>
</reference>
<dbReference type="Proteomes" id="UP001597045">
    <property type="component" value="Unassembled WGS sequence"/>
</dbReference>
<dbReference type="InterPro" id="IPR023298">
    <property type="entry name" value="ATPase_P-typ_TM_dom_sf"/>
</dbReference>
<dbReference type="PROSITE" id="PS00154">
    <property type="entry name" value="ATPASE_E1_E2"/>
    <property type="match status" value="1"/>
</dbReference>
<dbReference type="SUPFAM" id="SSF81665">
    <property type="entry name" value="Calcium ATPase, transmembrane domain M"/>
    <property type="match status" value="1"/>
</dbReference>
<evidence type="ECO:0000256" key="3">
    <source>
        <dbReference type="ARBA" id="ARBA00022692"/>
    </source>
</evidence>
<protein>
    <submittedName>
        <fullName evidence="6">Heavy metal translocating P-type ATPase</fullName>
    </submittedName>
</protein>
<dbReference type="EMBL" id="JBHTIS010003054">
    <property type="protein sequence ID" value="MFD1050732.1"/>
    <property type="molecule type" value="Genomic_DNA"/>
</dbReference>
<comment type="caution">
    <text evidence="6">The sequence shown here is derived from an EMBL/GenBank/DDBJ whole genome shotgun (WGS) entry which is preliminary data.</text>
</comment>
<dbReference type="PANTHER" id="PTHR48085">
    <property type="entry name" value="CADMIUM/ZINC-TRANSPORTING ATPASE HMA2-RELATED"/>
    <property type="match status" value="1"/>
</dbReference>
<dbReference type="Gene3D" id="3.40.1110.10">
    <property type="entry name" value="Calcium-transporting ATPase, cytoplasmic domain N"/>
    <property type="match status" value="1"/>
</dbReference>
<evidence type="ECO:0000256" key="1">
    <source>
        <dbReference type="ARBA" id="ARBA00004370"/>
    </source>
</evidence>
<proteinExistence type="inferred from homology"/>
<dbReference type="InterPro" id="IPR051014">
    <property type="entry name" value="Cation_Transport_ATPase_IB"/>
</dbReference>